<evidence type="ECO:0000256" key="8">
    <source>
        <dbReference type="ARBA" id="ARBA00022833"/>
    </source>
</evidence>
<dbReference type="CDD" id="cd07723">
    <property type="entry name" value="hydroxyacylglutathione_hydrolase_MBL-fold"/>
    <property type="match status" value="1"/>
</dbReference>
<comment type="pathway">
    <text evidence="3">Secondary metabolite metabolism; methylglyoxal degradation; (R)-lactate from methylglyoxal: step 2/2.</text>
</comment>
<dbReference type="Gene3D" id="3.60.15.10">
    <property type="entry name" value="Ribonuclease Z/Hydroxyacylglutathione hydrolase-like"/>
    <property type="match status" value="1"/>
</dbReference>
<reference evidence="11" key="1">
    <citation type="journal article" date="2014" name="PLoS ONE">
        <title>Transcriptome-Based Identification of ABC Transporters in the Western Tarnished Plant Bug Lygus hesperus.</title>
        <authorList>
            <person name="Hull J.J."/>
            <person name="Chaney K."/>
            <person name="Geib S.M."/>
            <person name="Fabrick J.A."/>
            <person name="Brent C.S."/>
            <person name="Walsh D."/>
            <person name="Lavine L.C."/>
        </authorList>
    </citation>
    <scope>NUCLEOTIDE SEQUENCE</scope>
</reference>
<feature type="non-terminal residue" evidence="11">
    <location>
        <position position="1"/>
    </location>
</feature>
<keyword evidence="8" id="KW-0862">Zinc</keyword>
<dbReference type="InterPro" id="IPR001279">
    <property type="entry name" value="Metallo-B-lactamas"/>
</dbReference>
<comment type="similarity">
    <text evidence="4">Belongs to the metallo-beta-lactamase superfamily. Glyoxalase II family.</text>
</comment>
<reference evidence="11" key="2">
    <citation type="submission" date="2014-07" db="EMBL/GenBank/DDBJ databases">
        <authorList>
            <person name="Hull J."/>
        </authorList>
    </citation>
    <scope>NUCLEOTIDE SEQUENCE</scope>
</reference>
<dbReference type="NCBIfam" id="TIGR03413">
    <property type="entry name" value="GSH_gloB"/>
    <property type="match status" value="1"/>
</dbReference>
<evidence type="ECO:0000256" key="9">
    <source>
        <dbReference type="ARBA" id="ARBA00031044"/>
    </source>
</evidence>
<evidence type="ECO:0000256" key="5">
    <source>
        <dbReference type="ARBA" id="ARBA00011917"/>
    </source>
</evidence>
<organism evidence="11">
    <name type="scientific">Lygus hesperus</name>
    <name type="common">Western plant bug</name>
    <dbReference type="NCBI Taxonomy" id="30085"/>
    <lineage>
        <taxon>Eukaryota</taxon>
        <taxon>Metazoa</taxon>
        <taxon>Ecdysozoa</taxon>
        <taxon>Arthropoda</taxon>
        <taxon>Hexapoda</taxon>
        <taxon>Insecta</taxon>
        <taxon>Pterygota</taxon>
        <taxon>Neoptera</taxon>
        <taxon>Paraneoptera</taxon>
        <taxon>Hemiptera</taxon>
        <taxon>Heteroptera</taxon>
        <taxon>Panheteroptera</taxon>
        <taxon>Cimicomorpha</taxon>
        <taxon>Miridae</taxon>
        <taxon>Mirini</taxon>
        <taxon>Lygus</taxon>
    </lineage>
</organism>
<dbReference type="GO" id="GO:0019243">
    <property type="term" value="P:methylglyoxal catabolic process to D-lactate via S-lactoyl-glutathione"/>
    <property type="evidence" value="ECO:0007669"/>
    <property type="project" value="InterPro"/>
</dbReference>
<dbReference type="InterPro" id="IPR036866">
    <property type="entry name" value="RibonucZ/Hydroxyglut_hydro"/>
</dbReference>
<dbReference type="InterPro" id="IPR035680">
    <property type="entry name" value="Clx_II_MBL"/>
</dbReference>
<evidence type="ECO:0000256" key="1">
    <source>
        <dbReference type="ARBA" id="ARBA00001623"/>
    </source>
</evidence>
<evidence type="ECO:0000256" key="2">
    <source>
        <dbReference type="ARBA" id="ARBA00001947"/>
    </source>
</evidence>
<dbReference type="InterPro" id="IPR017782">
    <property type="entry name" value="Hydroxyacylglutathione_Hdrlase"/>
</dbReference>
<dbReference type="GO" id="GO:0004416">
    <property type="term" value="F:hydroxyacylglutathione hydrolase activity"/>
    <property type="evidence" value="ECO:0007669"/>
    <property type="project" value="UniProtKB-EC"/>
</dbReference>
<keyword evidence="7 11" id="KW-0378">Hydrolase</keyword>
<dbReference type="HAMAP" id="MF_01374">
    <property type="entry name" value="Glyoxalase_2"/>
    <property type="match status" value="1"/>
</dbReference>
<dbReference type="PANTHER" id="PTHR11935:SF94">
    <property type="entry name" value="TENZING NORGAY, ISOFORM C"/>
    <property type="match status" value="1"/>
</dbReference>
<evidence type="ECO:0000256" key="3">
    <source>
        <dbReference type="ARBA" id="ARBA00004963"/>
    </source>
</evidence>
<keyword evidence="6" id="KW-0479">Metal-binding</keyword>
<proteinExistence type="inferred from homology"/>
<dbReference type="Pfam" id="PF00753">
    <property type="entry name" value="Lactamase_B"/>
    <property type="match status" value="2"/>
</dbReference>
<dbReference type="GO" id="GO:0031123">
    <property type="term" value="P:RNA 3'-end processing"/>
    <property type="evidence" value="ECO:0007669"/>
    <property type="project" value="UniProtKB-ARBA"/>
</dbReference>
<dbReference type="Pfam" id="PF16123">
    <property type="entry name" value="HAGH_C"/>
    <property type="match status" value="1"/>
</dbReference>
<dbReference type="GO" id="GO:0046872">
    <property type="term" value="F:metal ion binding"/>
    <property type="evidence" value="ECO:0007669"/>
    <property type="project" value="UniProtKB-KW"/>
</dbReference>
<comment type="cofactor">
    <cofactor evidence="2">
        <name>Zn(2+)</name>
        <dbReference type="ChEBI" id="CHEBI:29105"/>
    </cofactor>
</comment>
<evidence type="ECO:0000259" key="10">
    <source>
        <dbReference type="SMART" id="SM00849"/>
    </source>
</evidence>
<evidence type="ECO:0000313" key="11">
    <source>
        <dbReference type="EMBL" id="JAG19847.1"/>
    </source>
</evidence>
<gene>
    <name evidence="11" type="primary">GLX2-2</name>
    <name evidence="11" type="ORF">CM83_13694</name>
</gene>
<dbReference type="AlphaFoldDB" id="A0A0A9XGI5"/>
<comment type="catalytic activity">
    <reaction evidence="1">
        <text>an S-(2-hydroxyacyl)glutathione + H2O = a 2-hydroxy carboxylate + glutathione + H(+)</text>
        <dbReference type="Rhea" id="RHEA:21864"/>
        <dbReference type="ChEBI" id="CHEBI:15377"/>
        <dbReference type="ChEBI" id="CHEBI:15378"/>
        <dbReference type="ChEBI" id="CHEBI:57925"/>
        <dbReference type="ChEBI" id="CHEBI:58896"/>
        <dbReference type="ChEBI" id="CHEBI:71261"/>
        <dbReference type="EC" id="3.1.2.6"/>
    </reaction>
</comment>
<evidence type="ECO:0000256" key="6">
    <source>
        <dbReference type="ARBA" id="ARBA00022723"/>
    </source>
</evidence>
<accession>A0A0A9XGI5</accession>
<protein>
    <recommendedName>
        <fullName evidence="5">hydroxyacylglutathione hydrolase</fullName>
        <ecNumber evidence="5">3.1.2.6</ecNumber>
    </recommendedName>
    <alternativeName>
        <fullName evidence="9">Glyoxalase II</fullName>
    </alternativeName>
</protein>
<name>A0A0A9XGI5_LYGHE</name>
<dbReference type="PANTHER" id="PTHR11935">
    <property type="entry name" value="BETA LACTAMASE DOMAIN"/>
    <property type="match status" value="1"/>
</dbReference>
<dbReference type="InterPro" id="IPR032282">
    <property type="entry name" value="HAGH_C"/>
</dbReference>
<evidence type="ECO:0000256" key="4">
    <source>
        <dbReference type="ARBA" id="ARBA00006759"/>
    </source>
</evidence>
<dbReference type="EMBL" id="GBHO01023757">
    <property type="protein sequence ID" value="JAG19847.1"/>
    <property type="molecule type" value="Transcribed_RNA"/>
</dbReference>
<dbReference type="SUPFAM" id="SSF56281">
    <property type="entry name" value="Metallo-hydrolase/oxidoreductase"/>
    <property type="match status" value="1"/>
</dbReference>
<feature type="domain" description="Metallo-beta-lactamase" evidence="10">
    <location>
        <begin position="25"/>
        <end position="190"/>
    </location>
</feature>
<sequence length="255" mass="28977">SKVKKLSRKMGNEAVSVYPVPCLQDNYAYIVYDHNQLIGFLVDPVEPENVYRKLDELQIAKTTIQSVLTTHKHADHAAGNSKIKHDIPSCTIVGGELDNCEAVTSPVRDNTQLQIGNFTITCMHTPCHTRGHTCYYVVHDDNSFTPCVFSGDTLFIGGCGRTFEGSHEEMWNNLQRLAKLPDATRIFSGHEYTRSNLEFASKMCPNNANIQKKFQNIQNSTYTQGSCMEEEKLTNIFIAPDVNTFRRYRERKDSW</sequence>
<evidence type="ECO:0000256" key="7">
    <source>
        <dbReference type="ARBA" id="ARBA00022801"/>
    </source>
</evidence>
<dbReference type="SMART" id="SM00849">
    <property type="entry name" value="Lactamase_B"/>
    <property type="match status" value="1"/>
</dbReference>
<dbReference type="EC" id="3.1.2.6" evidence="5"/>